<evidence type="ECO:0000256" key="1">
    <source>
        <dbReference type="SAM" id="MobiDB-lite"/>
    </source>
</evidence>
<feature type="region of interest" description="Disordered" evidence="1">
    <location>
        <begin position="55"/>
        <end position="94"/>
    </location>
</feature>
<organism evidence="2 3">
    <name type="scientific">Ajellomyces capsulatus</name>
    <name type="common">Darling's disease fungus</name>
    <name type="synonym">Histoplasma capsulatum</name>
    <dbReference type="NCBI Taxonomy" id="5037"/>
    <lineage>
        <taxon>Eukaryota</taxon>
        <taxon>Fungi</taxon>
        <taxon>Dikarya</taxon>
        <taxon>Ascomycota</taxon>
        <taxon>Pezizomycotina</taxon>
        <taxon>Eurotiomycetes</taxon>
        <taxon>Eurotiomycetidae</taxon>
        <taxon>Onygenales</taxon>
        <taxon>Ajellomycetaceae</taxon>
        <taxon>Histoplasma</taxon>
    </lineage>
</organism>
<proteinExistence type="predicted"/>
<dbReference type="EMBL" id="CP069112">
    <property type="protein sequence ID" value="QSS62388.1"/>
    <property type="molecule type" value="Genomic_DNA"/>
</dbReference>
<accession>A0A8A1M7A7</accession>
<evidence type="ECO:0000313" key="3">
    <source>
        <dbReference type="Proteomes" id="UP000663671"/>
    </source>
</evidence>
<evidence type="ECO:0000313" key="2">
    <source>
        <dbReference type="EMBL" id="QSS62388.1"/>
    </source>
</evidence>
<feature type="compositionally biased region" description="Polar residues" evidence="1">
    <location>
        <begin position="62"/>
        <end position="80"/>
    </location>
</feature>
<gene>
    <name evidence="2" type="ORF">I7I51_02125</name>
</gene>
<dbReference type="AlphaFoldDB" id="A0A8A1M7A7"/>
<dbReference type="OrthoDB" id="5420368at2759"/>
<name>A0A8A1M7A7_AJECA</name>
<reference evidence="2" key="1">
    <citation type="submission" date="2021-01" db="EMBL/GenBank/DDBJ databases">
        <title>Chromosome-level genome assembly of a human fungal pathogen reveals clustering of transcriptionally co-regulated genes.</title>
        <authorList>
            <person name="Voorhies M."/>
            <person name="Cohen S."/>
            <person name="Shea T.P."/>
            <person name="Petrus S."/>
            <person name="Munoz J.F."/>
            <person name="Poplawski S."/>
            <person name="Goldman W.E."/>
            <person name="Michael T."/>
            <person name="Cuomo C.A."/>
            <person name="Sil A."/>
            <person name="Beyhan S."/>
        </authorList>
    </citation>
    <scope>NUCLEOTIDE SEQUENCE</scope>
    <source>
        <strain evidence="2">WU24</strain>
    </source>
</reference>
<protein>
    <submittedName>
        <fullName evidence="2">Uncharacterized protein</fullName>
    </submittedName>
</protein>
<dbReference type="Proteomes" id="UP000663671">
    <property type="component" value="Chromosome 7"/>
</dbReference>
<sequence length="201" mass="22313">MVKWTPEMDQQLLLKILETHELSVDATSVSEAWPGDDPKAKPTPRAITERLVKIKSHIKNGKSATPTSTPTKLATPNPRNRTPAKRKRGGDVTLTGKRDIKTGAYISPTSNIKTIKHEYNDEDDFPIDGMVVHNMRTLSKRARVTPPLPHGKVTYKRRTDDEAQHECSDSEFMNPTKAELADGYGKIHVNDGEAVGATEYA</sequence>
<dbReference type="VEuPathDB" id="FungiDB:I7I51_02125"/>